<dbReference type="OrthoDB" id="24239at10239"/>
<dbReference type="GeneID" id="4239192"/>
<dbReference type="KEGG" id="vg:4239192"/>
<proteinExistence type="predicted"/>
<sequence length="74" mass="9022">MCLNNFTLNIIMYKPYSPEWHRYRYLKEAIDKYLDDYVDNDIIVGDILNIVCDRQEAAHAEYHRLEDLELKLRE</sequence>
<dbReference type="EMBL" id="DQ149023">
    <property type="protein sequence ID" value="ABA47105.1"/>
    <property type="molecule type" value="Genomic_DNA"/>
</dbReference>
<evidence type="ECO:0000313" key="1">
    <source>
        <dbReference type="EMBL" id="ABA47105.1"/>
    </source>
</evidence>
<evidence type="ECO:0000313" key="2">
    <source>
        <dbReference type="Proteomes" id="UP000000909"/>
    </source>
</evidence>
<organism evidence="1 2">
    <name type="scientific">Synechococcus phage syn9</name>
    <dbReference type="NCBI Taxonomy" id="382359"/>
    <lineage>
        <taxon>Viruses</taxon>
        <taxon>Duplodnaviria</taxon>
        <taxon>Heunggongvirae</taxon>
        <taxon>Uroviricota</taxon>
        <taxon>Caudoviricetes</taxon>
        <taxon>Pantevenvirales</taxon>
        <taxon>Kyanoviridae</taxon>
        <taxon>Ormenosvirus</taxon>
        <taxon>Ormenosvirus syn9</taxon>
    </lineage>
</organism>
<organismHost>
    <name type="scientific">Synechococcus</name>
    <dbReference type="NCBI Taxonomy" id="1129"/>
</organismHost>
<name>Q0QZ91_BPSYS</name>
<reference evidence="1 2" key="1">
    <citation type="journal article" date="2007" name="Environ. Microbiol.">
        <title>Genomic and structural analysis of Syn9, a cyanophage infecting marine Prochlorococcus and Synechococcus.</title>
        <authorList>
            <person name="Weigele P.R."/>
            <person name="Pope W.H."/>
            <person name="Pedulla M.L."/>
            <person name="Houtz J.M."/>
            <person name="Smith A.L."/>
            <person name="Conway J.F."/>
            <person name="King J."/>
            <person name="Hatfull G.F."/>
            <person name="Lawrence J.G."/>
            <person name="Hendrix R.W."/>
        </authorList>
    </citation>
    <scope>NUCLEOTIDE SEQUENCE</scope>
</reference>
<dbReference type="RefSeq" id="YP_717804.1">
    <property type="nucleotide sequence ID" value="NC_008296.2"/>
</dbReference>
<protein>
    <submittedName>
        <fullName evidence="1">Gp135</fullName>
    </submittedName>
</protein>
<accession>Q0QZ91</accession>
<dbReference type="Proteomes" id="UP000000909">
    <property type="component" value="Segment"/>
</dbReference>
<keyword evidence="2" id="KW-1185">Reference proteome</keyword>